<keyword evidence="2" id="KW-0479">Metal-binding</keyword>
<evidence type="ECO:0000313" key="4">
    <source>
        <dbReference type="EMBL" id="OAY81977.1"/>
    </source>
</evidence>
<dbReference type="Proteomes" id="UP000092600">
    <property type="component" value="Unassembled WGS sequence"/>
</dbReference>
<feature type="non-terminal residue" evidence="4">
    <location>
        <position position="77"/>
    </location>
</feature>
<sequence>MNYSIYVMHNLQNHFEHIIGILKMRFSILKITTFNPIESQTNIVIASCVLHNFIRIHNASFFVGIRHAPTEGLLALK</sequence>
<feature type="domain" description="DDE Tnp4" evidence="3">
    <location>
        <begin position="9"/>
        <end position="52"/>
    </location>
</feature>
<reference evidence="4 5" key="1">
    <citation type="journal article" date="2016" name="DNA Res.">
        <title>The draft genome of MD-2 pineapple using hybrid error correction of long reads.</title>
        <authorList>
            <person name="Redwan R.M."/>
            <person name="Saidin A."/>
            <person name="Kumar S.V."/>
        </authorList>
    </citation>
    <scope>NUCLEOTIDE SEQUENCE [LARGE SCALE GENOMIC DNA]</scope>
    <source>
        <strain evidence="5">cv. MD2</strain>
        <tissue evidence="4">Leaf</tissue>
    </source>
</reference>
<dbReference type="GO" id="GO:0046872">
    <property type="term" value="F:metal ion binding"/>
    <property type="evidence" value="ECO:0007669"/>
    <property type="project" value="UniProtKB-KW"/>
</dbReference>
<name>A0A199VXK0_ANACO</name>
<dbReference type="AlphaFoldDB" id="A0A199VXK0"/>
<comment type="cofactor">
    <cofactor evidence="1">
        <name>a divalent metal cation</name>
        <dbReference type="ChEBI" id="CHEBI:60240"/>
    </cofactor>
</comment>
<dbReference type="EMBL" id="LSRQ01000563">
    <property type="protein sequence ID" value="OAY81977.1"/>
    <property type="molecule type" value="Genomic_DNA"/>
</dbReference>
<evidence type="ECO:0000259" key="3">
    <source>
        <dbReference type="Pfam" id="PF13359"/>
    </source>
</evidence>
<dbReference type="InterPro" id="IPR027806">
    <property type="entry name" value="HARBI1_dom"/>
</dbReference>
<protein>
    <recommendedName>
        <fullName evidence="3">DDE Tnp4 domain-containing protein</fullName>
    </recommendedName>
</protein>
<gene>
    <name evidence="4" type="ORF">ACMD2_24931</name>
</gene>
<comment type="caution">
    <text evidence="4">The sequence shown here is derived from an EMBL/GenBank/DDBJ whole genome shotgun (WGS) entry which is preliminary data.</text>
</comment>
<evidence type="ECO:0000313" key="5">
    <source>
        <dbReference type="Proteomes" id="UP000092600"/>
    </source>
</evidence>
<accession>A0A199VXK0</accession>
<dbReference type="Pfam" id="PF13359">
    <property type="entry name" value="DDE_Tnp_4"/>
    <property type="match status" value="1"/>
</dbReference>
<evidence type="ECO:0000256" key="2">
    <source>
        <dbReference type="ARBA" id="ARBA00022723"/>
    </source>
</evidence>
<proteinExistence type="predicted"/>
<organism evidence="4 5">
    <name type="scientific">Ananas comosus</name>
    <name type="common">Pineapple</name>
    <name type="synonym">Ananas ananas</name>
    <dbReference type="NCBI Taxonomy" id="4615"/>
    <lineage>
        <taxon>Eukaryota</taxon>
        <taxon>Viridiplantae</taxon>
        <taxon>Streptophyta</taxon>
        <taxon>Embryophyta</taxon>
        <taxon>Tracheophyta</taxon>
        <taxon>Spermatophyta</taxon>
        <taxon>Magnoliopsida</taxon>
        <taxon>Liliopsida</taxon>
        <taxon>Poales</taxon>
        <taxon>Bromeliaceae</taxon>
        <taxon>Bromelioideae</taxon>
        <taxon>Ananas</taxon>
    </lineage>
</organism>
<evidence type="ECO:0000256" key="1">
    <source>
        <dbReference type="ARBA" id="ARBA00001968"/>
    </source>
</evidence>